<dbReference type="FunFam" id="3.20.20.80:FF:000076">
    <property type="entry name" value="Mannan endo-1,4-beta-mannosidase A"/>
    <property type="match status" value="1"/>
</dbReference>
<sequence>MKISTILGLAGAACAQQSAYGQCGGSGYTGSTECVSGFSCAYVNGWYSQCQPGAAATTAPVTANTSITTSAKPVPTSSRQLNGTTTSKTLPIATSSSFSKTDGLQFSIDGVTSYFAGTNSYWMAFQMNNDDIDLALDHIKDSGLKILRVWGFNDVTTTPDSNTVWFQSFVSGQDPVINTGANGLQRLDYVVKAAESRGIKLIINFVNNWTDYGGMAAYMTYYLGSASSETNAAWYNSTDIQTQYKTYIKTVVSRYANSTAVFAWELANEPRCKGCETSVIYDWATSISAYIKSLDPNHMVTLGDEGFGLSGGTSYPYTYGEGVDFVKNLDIETIDFGALHLYPSSWGVTNDFGNEWITAHGAACATAGKPCLFEEYGVTSDHCNVEKPWQETALSTEGIAGDLFWDFGDTLSGGKTSDDGNTIFYDTDDWTCLVTDHVSQIG</sequence>
<dbReference type="Pfam" id="PF00734">
    <property type="entry name" value="CBM_1"/>
    <property type="match status" value="1"/>
</dbReference>
<feature type="domain" description="CBM1" evidence="11">
    <location>
        <begin position="15"/>
        <end position="51"/>
    </location>
</feature>
<dbReference type="GO" id="GO:0005576">
    <property type="term" value="C:extracellular region"/>
    <property type="evidence" value="ECO:0007669"/>
    <property type="project" value="UniProtKB-SubCell"/>
</dbReference>
<feature type="signal peptide" evidence="10">
    <location>
        <begin position="1"/>
        <end position="15"/>
    </location>
</feature>
<evidence type="ECO:0000256" key="5">
    <source>
        <dbReference type="ARBA" id="ARBA00022525"/>
    </source>
</evidence>
<dbReference type="InterPro" id="IPR035971">
    <property type="entry name" value="CBD_sf"/>
</dbReference>
<evidence type="ECO:0000313" key="12">
    <source>
        <dbReference type="EMBL" id="KAF2143275.1"/>
    </source>
</evidence>
<evidence type="ECO:0000256" key="1">
    <source>
        <dbReference type="ARBA" id="ARBA00001678"/>
    </source>
</evidence>
<keyword evidence="6 10" id="KW-0732">Signal</keyword>
<keyword evidence="5" id="KW-0964">Secreted</keyword>
<keyword evidence="7 12" id="KW-0378">Hydrolase</keyword>
<dbReference type="InterPro" id="IPR017853">
    <property type="entry name" value="GH"/>
</dbReference>
<evidence type="ECO:0000256" key="8">
    <source>
        <dbReference type="ARBA" id="ARBA00023295"/>
    </source>
</evidence>
<evidence type="ECO:0000256" key="6">
    <source>
        <dbReference type="ARBA" id="ARBA00022729"/>
    </source>
</evidence>
<keyword evidence="13" id="KW-1185">Reference proteome</keyword>
<dbReference type="RefSeq" id="XP_033398987.1">
    <property type="nucleotide sequence ID" value="XM_033538900.1"/>
</dbReference>
<dbReference type="GO" id="GO:0016985">
    <property type="term" value="F:mannan endo-1,4-beta-mannosidase activity"/>
    <property type="evidence" value="ECO:0007669"/>
    <property type="project" value="UniProtKB-EC"/>
</dbReference>
<evidence type="ECO:0000256" key="9">
    <source>
        <dbReference type="SAM" id="MobiDB-lite"/>
    </source>
</evidence>
<dbReference type="PROSITE" id="PS00562">
    <property type="entry name" value="CBM1_1"/>
    <property type="match status" value="1"/>
</dbReference>
<dbReference type="EC" id="3.2.1.78" evidence="4"/>
<comment type="subcellular location">
    <subcellularLocation>
        <location evidence="2">Secreted</location>
    </subcellularLocation>
</comment>
<dbReference type="GO" id="GO:0030248">
    <property type="term" value="F:cellulose binding"/>
    <property type="evidence" value="ECO:0007669"/>
    <property type="project" value="InterPro"/>
</dbReference>
<accession>A0A6A6BJ02</accession>
<dbReference type="PANTHER" id="PTHR31451:SF39">
    <property type="entry name" value="MANNAN ENDO-1,4-BETA-MANNOSIDASE 1"/>
    <property type="match status" value="1"/>
</dbReference>
<evidence type="ECO:0000256" key="3">
    <source>
        <dbReference type="ARBA" id="ARBA00005641"/>
    </source>
</evidence>
<reference evidence="12" key="1">
    <citation type="journal article" date="2020" name="Stud. Mycol.">
        <title>101 Dothideomycetes genomes: a test case for predicting lifestyles and emergence of pathogens.</title>
        <authorList>
            <person name="Haridas S."/>
            <person name="Albert R."/>
            <person name="Binder M."/>
            <person name="Bloem J."/>
            <person name="Labutti K."/>
            <person name="Salamov A."/>
            <person name="Andreopoulos B."/>
            <person name="Baker S."/>
            <person name="Barry K."/>
            <person name="Bills G."/>
            <person name="Bluhm B."/>
            <person name="Cannon C."/>
            <person name="Castanera R."/>
            <person name="Culley D."/>
            <person name="Daum C."/>
            <person name="Ezra D."/>
            <person name="Gonzalez J."/>
            <person name="Henrissat B."/>
            <person name="Kuo A."/>
            <person name="Liang C."/>
            <person name="Lipzen A."/>
            <person name="Lutzoni F."/>
            <person name="Magnuson J."/>
            <person name="Mondo S."/>
            <person name="Nolan M."/>
            <person name="Ohm R."/>
            <person name="Pangilinan J."/>
            <person name="Park H.-J."/>
            <person name="Ramirez L."/>
            <person name="Alfaro M."/>
            <person name="Sun H."/>
            <person name="Tritt A."/>
            <person name="Yoshinaga Y."/>
            <person name="Zwiers L.-H."/>
            <person name="Turgeon B."/>
            <person name="Goodwin S."/>
            <person name="Spatafora J."/>
            <person name="Crous P."/>
            <person name="Grigoriev I."/>
        </authorList>
    </citation>
    <scope>NUCLEOTIDE SEQUENCE</scope>
    <source>
        <strain evidence="12">CBS 121167</strain>
    </source>
</reference>
<dbReference type="AlphaFoldDB" id="A0A6A6BJ02"/>
<evidence type="ECO:0000313" key="13">
    <source>
        <dbReference type="Proteomes" id="UP000799438"/>
    </source>
</evidence>
<dbReference type="InterPro" id="IPR045053">
    <property type="entry name" value="MAN-like"/>
</dbReference>
<name>A0A6A6BJ02_9PEZI</name>
<proteinExistence type="inferred from homology"/>
<dbReference type="Gene3D" id="3.20.20.80">
    <property type="entry name" value="Glycosidases"/>
    <property type="match status" value="1"/>
</dbReference>
<dbReference type="SUPFAM" id="SSF57180">
    <property type="entry name" value="Cellulose-binding domain"/>
    <property type="match status" value="1"/>
</dbReference>
<dbReference type="GeneID" id="54296396"/>
<dbReference type="InterPro" id="IPR000254">
    <property type="entry name" value="CBD"/>
</dbReference>
<dbReference type="OrthoDB" id="406631at2759"/>
<dbReference type="Pfam" id="PF26410">
    <property type="entry name" value="GH5_mannosidase"/>
    <property type="match status" value="1"/>
</dbReference>
<dbReference type="Proteomes" id="UP000799438">
    <property type="component" value="Unassembled WGS sequence"/>
</dbReference>
<dbReference type="GO" id="GO:0046355">
    <property type="term" value="P:mannan catabolic process"/>
    <property type="evidence" value="ECO:0007669"/>
    <property type="project" value="UniProtKB-ARBA"/>
</dbReference>
<evidence type="ECO:0000256" key="2">
    <source>
        <dbReference type="ARBA" id="ARBA00004613"/>
    </source>
</evidence>
<comment type="similarity">
    <text evidence="3">Belongs to the glycosyl hydrolase 5 (cellulase A) family.</text>
</comment>
<protein>
    <recommendedName>
        <fullName evidence="4">mannan endo-1,4-beta-mannosidase</fullName>
        <ecNumber evidence="4">3.2.1.78</ecNumber>
    </recommendedName>
</protein>
<dbReference type="PROSITE" id="PS51164">
    <property type="entry name" value="CBM1_2"/>
    <property type="match status" value="1"/>
</dbReference>
<comment type="catalytic activity">
    <reaction evidence="1">
        <text>Random hydrolysis of (1-&gt;4)-beta-D-mannosidic linkages in mannans, galactomannans and glucomannans.</text>
        <dbReference type="EC" id="3.2.1.78"/>
    </reaction>
</comment>
<feature type="region of interest" description="Disordered" evidence="9">
    <location>
        <begin position="68"/>
        <end position="88"/>
    </location>
</feature>
<keyword evidence="8" id="KW-0326">Glycosidase</keyword>
<feature type="chain" id="PRO_5025414585" description="mannan endo-1,4-beta-mannosidase" evidence="10">
    <location>
        <begin position="16"/>
        <end position="442"/>
    </location>
</feature>
<gene>
    <name evidence="12" type="ORF">K452DRAFT_268656</name>
</gene>
<evidence type="ECO:0000259" key="11">
    <source>
        <dbReference type="PROSITE" id="PS51164"/>
    </source>
</evidence>
<dbReference type="EMBL" id="ML995482">
    <property type="protein sequence ID" value="KAF2143275.1"/>
    <property type="molecule type" value="Genomic_DNA"/>
</dbReference>
<dbReference type="SUPFAM" id="SSF51445">
    <property type="entry name" value="(Trans)glycosidases"/>
    <property type="match status" value="1"/>
</dbReference>
<organism evidence="12 13">
    <name type="scientific">Aplosporella prunicola CBS 121167</name>
    <dbReference type="NCBI Taxonomy" id="1176127"/>
    <lineage>
        <taxon>Eukaryota</taxon>
        <taxon>Fungi</taxon>
        <taxon>Dikarya</taxon>
        <taxon>Ascomycota</taxon>
        <taxon>Pezizomycotina</taxon>
        <taxon>Dothideomycetes</taxon>
        <taxon>Dothideomycetes incertae sedis</taxon>
        <taxon>Botryosphaeriales</taxon>
        <taxon>Aplosporellaceae</taxon>
        <taxon>Aplosporella</taxon>
    </lineage>
</organism>
<dbReference type="SMART" id="SM00236">
    <property type="entry name" value="fCBD"/>
    <property type="match status" value="1"/>
</dbReference>
<dbReference type="PANTHER" id="PTHR31451">
    <property type="match status" value="1"/>
</dbReference>
<evidence type="ECO:0000256" key="7">
    <source>
        <dbReference type="ARBA" id="ARBA00022801"/>
    </source>
</evidence>
<evidence type="ECO:0000256" key="4">
    <source>
        <dbReference type="ARBA" id="ARBA00012706"/>
    </source>
</evidence>
<dbReference type="InterPro" id="IPR001547">
    <property type="entry name" value="Glyco_hydro_5"/>
</dbReference>
<evidence type="ECO:0000256" key="10">
    <source>
        <dbReference type="SAM" id="SignalP"/>
    </source>
</evidence>